<evidence type="ECO:0000313" key="3">
    <source>
        <dbReference type="EMBL" id="TDV40375.1"/>
    </source>
</evidence>
<proteinExistence type="predicted"/>
<evidence type="ECO:0000313" key="4">
    <source>
        <dbReference type="Proteomes" id="UP000294927"/>
    </source>
</evidence>
<dbReference type="InterPro" id="IPR010872">
    <property type="entry name" value="MDMPI_C-term_domain"/>
</dbReference>
<dbReference type="OrthoDB" id="3671213at2"/>
<dbReference type="GO" id="GO:0005886">
    <property type="term" value="C:plasma membrane"/>
    <property type="evidence" value="ECO:0007669"/>
    <property type="project" value="TreeGrafter"/>
</dbReference>
<comment type="caution">
    <text evidence="3">The sequence shown here is derived from an EMBL/GenBank/DDBJ whole genome shotgun (WGS) entry which is preliminary data.</text>
</comment>
<sequence length="253" mass="28334">MTVTPLIGYPNLLDVLEVEGERLATSTIGSDLESEVPHLPGMRLGEVVRHVGSVYRMVVSWLHDRTRPTRWQRAPAEDQSLVDYLRAGLLEVVHELARHDPLEGAPTWWPEHQNYGFWYRRLAHETTVHRYDVQMGGAAAMVGGIPPEIALDGVDEILTLWFTHRLGVLGIADLRPGRVAVHTGDRRWIVQITPTGTSAWRAEADEPVDAIVSSDPAGMYLWLWGRRPGAHVLEAGDQEVVSQLRDLLKVATR</sequence>
<keyword evidence="4" id="KW-1185">Reference proteome</keyword>
<organism evidence="3 4">
    <name type="scientific">Actinophytocola oryzae</name>
    <dbReference type="NCBI Taxonomy" id="502181"/>
    <lineage>
        <taxon>Bacteria</taxon>
        <taxon>Bacillati</taxon>
        <taxon>Actinomycetota</taxon>
        <taxon>Actinomycetes</taxon>
        <taxon>Pseudonocardiales</taxon>
        <taxon>Pseudonocardiaceae</taxon>
    </lineage>
</organism>
<gene>
    <name evidence="3" type="ORF">CLV71_12385</name>
</gene>
<dbReference type="Pfam" id="PF11716">
    <property type="entry name" value="MDMPI_N"/>
    <property type="match status" value="1"/>
</dbReference>
<name>A0A4R7UXX8_9PSEU</name>
<feature type="domain" description="Mycothiol-dependent maleylpyruvate isomerase metal-binding" evidence="2">
    <location>
        <begin position="28"/>
        <end position="134"/>
    </location>
</feature>
<dbReference type="GO" id="GO:0046872">
    <property type="term" value="F:metal ion binding"/>
    <property type="evidence" value="ECO:0007669"/>
    <property type="project" value="InterPro"/>
</dbReference>
<dbReference type="Proteomes" id="UP000294927">
    <property type="component" value="Unassembled WGS sequence"/>
</dbReference>
<reference evidence="3 4" key="1">
    <citation type="submission" date="2019-03" db="EMBL/GenBank/DDBJ databases">
        <title>Genomic Encyclopedia of Archaeal and Bacterial Type Strains, Phase II (KMG-II): from individual species to whole genera.</title>
        <authorList>
            <person name="Goeker M."/>
        </authorList>
    </citation>
    <scope>NUCLEOTIDE SEQUENCE [LARGE SCALE GENOMIC DNA]</scope>
    <source>
        <strain evidence="3 4">DSM 45499</strain>
    </source>
</reference>
<protein>
    <submittedName>
        <fullName evidence="3">Uncharacterized protein (TIGR03083 family)</fullName>
    </submittedName>
</protein>
<dbReference type="InterPro" id="IPR024344">
    <property type="entry name" value="MDMPI_metal-binding"/>
</dbReference>
<feature type="domain" description="MDMPI C-terminal" evidence="1">
    <location>
        <begin position="148"/>
        <end position="241"/>
    </location>
</feature>
<dbReference type="EMBL" id="SOCP01000023">
    <property type="protein sequence ID" value="TDV40375.1"/>
    <property type="molecule type" value="Genomic_DNA"/>
</dbReference>
<dbReference type="PANTHER" id="PTHR40758">
    <property type="entry name" value="CONSERVED PROTEIN"/>
    <property type="match status" value="1"/>
</dbReference>
<accession>A0A4R7UXX8</accession>
<evidence type="ECO:0000259" key="2">
    <source>
        <dbReference type="Pfam" id="PF11716"/>
    </source>
</evidence>
<dbReference type="RefSeq" id="WP_133908324.1">
    <property type="nucleotide sequence ID" value="NZ_SOCP01000023.1"/>
</dbReference>
<dbReference type="AlphaFoldDB" id="A0A4R7UXX8"/>
<dbReference type="PANTHER" id="PTHR40758:SF1">
    <property type="entry name" value="CONSERVED PROTEIN"/>
    <property type="match status" value="1"/>
</dbReference>
<evidence type="ECO:0000259" key="1">
    <source>
        <dbReference type="Pfam" id="PF07398"/>
    </source>
</evidence>
<dbReference type="Pfam" id="PF07398">
    <property type="entry name" value="MDMPI_C"/>
    <property type="match status" value="1"/>
</dbReference>